<sequence>MTLICKKSRLPAALPALFVDAGLRIGRMGYQEKSMISCPRCLHQNVETATHCKVCQTSLSMTSFCPNCGASMPQEATFCGQCGVKLGQTVGVSSQAPSAPELPTLPDLEPPNTLFDLEQLAAKLEPPTRAGESIAELTLPPLPATSYVSKPTPAGGPQTQLQRQAAAHLLHVHSGTTIALPLTLSMIHIGKQNEQLPPDVDVAGFPHSEVVSRIHANIRLEADSFFIEDIGSANGTYINHTFLPPGNRHRLRHGDRIALGKGDLVSFLFQMD</sequence>
<dbReference type="SUPFAM" id="SSF49879">
    <property type="entry name" value="SMAD/FHA domain"/>
    <property type="match status" value="1"/>
</dbReference>
<evidence type="ECO:0000259" key="1">
    <source>
        <dbReference type="PROSITE" id="PS50006"/>
    </source>
</evidence>
<proteinExistence type="predicted"/>
<dbReference type="EMBL" id="CADCWO010000002">
    <property type="protein sequence ID" value="CAA9552863.1"/>
    <property type="molecule type" value="Genomic_DNA"/>
</dbReference>
<feature type="domain" description="FHA" evidence="1">
    <location>
        <begin position="187"/>
        <end position="243"/>
    </location>
</feature>
<dbReference type="AlphaFoldDB" id="A0A6J4UK83"/>
<organism evidence="2">
    <name type="scientific">uncultured Synechococcales cyanobacterium</name>
    <dbReference type="NCBI Taxonomy" id="1936017"/>
    <lineage>
        <taxon>Bacteria</taxon>
        <taxon>Bacillati</taxon>
        <taxon>Cyanobacteriota</taxon>
        <taxon>Cyanophyceae</taxon>
        <taxon>Synechococcales</taxon>
        <taxon>environmental samples</taxon>
    </lineage>
</organism>
<dbReference type="SMART" id="SM00240">
    <property type="entry name" value="FHA"/>
    <property type="match status" value="1"/>
</dbReference>
<protein>
    <submittedName>
        <fullName evidence="2">FHA-domain-containing protein</fullName>
    </submittedName>
</protein>
<dbReference type="InterPro" id="IPR000253">
    <property type="entry name" value="FHA_dom"/>
</dbReference>
<reference evidence="2" key="1">
    <citation type="submission" date="2020-02" db="EMBL/GenBank/DDBJ databases">
        <authorList>
            <person name="Meier V. D."/>
        </authorList>
    </citation>
    <scope>NUCLEOTIDE SEQUENCE</scope>
    <source>
        <strain evidence="2">AVDCRST_MAG81</strain>
    </source>
</reference>
<dbReference type="Pfam" id="PF12773">
    <property type="entry name" value="DZR"/>
    <property type="match status" value="1"/>
</dbReference>
<dbReference type="PROSITE" id="PS50006">
    <property type="entry name" value="FHA_DOMAIN"/>
    <property type="match status" value="1"/>
</dbReference>
<dbReference type="InterPro" id="IPR025874">
    <property type="entry name" value="DZR"/>
</dbReference>
<dbReference type="Pfam" id="PF00498">
    <property type="entry name" value="FHA"/>
    <property type="match status" value="1"/>
</dbReference>
<dbReference type="InterPro" id="IPR008984">
    <property type="entry name" value="SMAD_FHA_dom_sf"/>
</dbReference>
<dbReference type="Gene3D" id="2.60.200.20">
    <property type="match status" value="1"/>
</dbReference>
<accession>A0A6J4UK83</accession>
<name>A0A6J4UK83_9CYAN</name>
<evidence type="ECO:0000313" key="2">
    <source>
        <dbReference type="EMBL" id="CAA9552863.1"/>
    </source>
</evidence>
<dbReference type="CDD" id="cd00060">
    <property type="entry name" value="FHA"/>
    <property type="match status" value="1"/>
</dbReference>
<gene>
    <name evidence="2" type="ORF">AVDCRST_MAG81-292</name>
</gene>